<proteinExistence type="predicted"/>
<evidence type="ECO:0008006" key="4">
    <source>
        <dbReference type="Google" id="ProtNLM"/>
    </source>
</evidence>
<keyword evidence="3" id="KW-1185">Reference proteome</keyword>
<dbReference type="SUPFAM" id="SSF56672">
    <property type="entry name" value="DNA/RNA polymerases"/>
    <property type="match status" value="1"/>
</dbReference>
<comment type="caution">
    <text evidence="2">The sequence shown here is derived from an EMBL/GenBank/DDBJ whole genome shotgun (WGS) entry which is preliminary data.</text>
</comment>
<dbReference type="EMBL" id="BAAFJT010000012">
    <property type="protein sequence ID" value="GAB0195074.1"/>
    <property type="molecule type" value="Genomic_DNA"/>
</dbReference>
<evidence type="ECO:0000256" key="1">
    <source>
        <dbReference type="SAM" id="MobiDB-lite"/>
    </source>
</evidence>
<protein>
    <recommendedName>
        <fullName evidence="4">Reverse transcriptase domain-containing protein</fullName>
    </recommendedName>
</protein>
<evidence type="ECO:0000313" key="2">
    <source>
        <dbReference type="EMBL" id="GAB0195074.1"/>
    </source>
</evidence>
<sequence length="124" mass="13761">MEDPTPEQVETPEGGCDPVGSLRWRKLLAGPVDAWREEPTLEQGEAPEHLQYIEDIILWGNTAEEVSEKGKKIVQILLKAGFTIKQRKVKGPAQEIQFSGIKWHDGSSQIPMDVINNIAAVSNT</sequence>
<dbReference type="InterPro" id="IPR043502">
    <property type="entry name" value="DNA/RNA_pol_sf"/>
</dbReference>
<feature type="region of interest" description="Disordered" evidence="1">
    <location>
        <begin position="1"/>
        <end position="20"/>
    </location>
</feature>
<dbReference type="Gene3D" id="3.30.70.270">
    <property type="match status" value="1"/>
</dbReference>
<dbReference type="Proteomes" id="UP001623348">
    <property type="component" value="Unassembled WGS sequence"/>
</dbReference>
<evidence type="ECO:0000313" key="3">
    <source>
        <dbReference type="Proteomes" id="UP001623348"/>
    </source>
</evidence>
<reference evidence="2 3" key="1">
    <citation type="submission" date="2024-06" db="EMBL/GenBank/DDBJ databases">
        <title>The draft genome of Grus japonensis, version 3.</title>
        <authorList>
            <person name="Nabeshima K."/>
            <person name="Suzuki S."/>
            <person name="Onuma M."/>
        </authorList>
    </citation>
    <scope>NUCLEOTIDE SEQUENCE [LARGE SCALE GENOMIC DNA]</scope>
    <source>
        <strain evidence="2 3">451A</strain>
    </source>
</reference>
<dbReference type="AlphaFoldDB" id="A0ABC9XBN6"/>
<organism evidence="2 3">
    <name type="scientific">Grus japonensis</name>
    <name type="common">Japanese crane</name>
    <name type="synonym">Red-crowned crane</name>
    <dbReference type="NCBI Taxonomy" id="30415"/>
    <lineage>
        <taxon>Eukaryota</taxon>
        <taxon>Metazoa</taxon>
        <taxon>Chordata</taxon>
        <taxon>Craniata</taxon>
        <taxon>Vertebrata</taxon>
        <taxon>Euteleostomi</taxon>
        <taxon>Archelosauria</taxon>
        <taxon>Archosauria</taxon>
        <taxon>Dinosauria</taxon>
        <taxon>Saurischia</taxon>
        <taxon>Theropoda</taxon>
        <taxon>Coelurosauria</taxon>
        <taxon>Aves</taxon>
        <taxon>Neognathae</taxon>
        <taxon>Neoaves</taxon>
        <taxon>Gruiformes</taxon>
        <taxon>Gruidae</taxon>
        <taxon>Grus</taxon>
    </lineage>
</organism>
<name>A0ABC9XBN6_GRUJA</name>
<dbReference type="InterPro" id="IPR043128">
    <property type="entry name" value="Rev_trsase/Diguanyl_cyclase"/>
</dbReference>
<accession>A0ABC9XBN6</accession>
<gene>
    <name evidence="2" type="ORF">GRJ2_001972700</name>
</gene>